<evidence type="ECO:0000256" key="1">
    <source>
        <dbReference type="SAM" id="MobiDB-lite"/>
    </source>
</evidence>
<evidence type="ECO:0000313" key="2">
    <source>
        <dbReference type="EMBL" id="MBR7838815.1"/>
    </source>
</evidence>
<protein>
    <submittedName>
        <fullName evidence="2">Uncharacterized protein</fullName>
    </submittedName>
</protein>
<proteinExistence type="predicted"/>
<dbReference type="AlphaFoldDB" id="A0A941IRH8"/>
<dbReference type="RefSeq" id="WP_212533264.1">
    <property type="nucleotide sequence ID" value="NZ_JAGSOG010000333.1"/>
</dbReference>
<accession>A0A941IRH8</accession>
<organism evidence="2 3">
    <name type="scientific">Actinospica durhamensis</name>
    <dbReference type="NCBI Taxonomy" id="1508375"/>
    <lineage>
        <taxon>Bacteria</taxon>
        <taxon>Bacillati</taxon>
        <taxon>Actinomycetota</taxon>
        <taxon>Actinomycetes</taxon>
        <taxon>Catenulisporales</taxon>
        <taxon>Actinospicaceae</taxon>
        <taxon>Actinospica</taxon>
    </lineage>
</organism>
<evidence type="ECO:0000313" key="3">
    <source>
        <dbReference type="Proteomes" id="UP000675781"/>
    </source>
</evidence>
<reference evidence="2" key="1">
    <citation type="submission" date="2021-04" db="EMBL/GenBank/DDBJ databases">
        <title>Genome based classification of Actinospica acidithermotolerans sp. nov., an actinobacterium isolated from an Indonesian hot spring.</title>
        <authorList>
            <person name="Kusuma A.B."/>
            <person name="Putra K.E."/>
            <person name="Nafisah S."/>
            <person name="Loh J."/>
            <person name="Nouioui I."/>
            <person name="Goodfellow M."/>
        </authorList>
    </citation>
    <scope>NUCLEOTIDE SEQUENCE</scope>
    <source>
        <strain evidence="2">CSCA 57</strain>
    </source>
</reference>
<dbReference type="EMBL" id="JAGSOG010000333">
    <property type="protein sequence ID" value="MBR7838815.1"/>
    <property type="molecule type" value="Genomic_DNA"/>
</dbReference>
<gene>
    <name evidence="2" type="ORF">KDL01_36445</name>
</gene>
<feature type="non-terminal residue" evidence="2">
    <location>
        <position position="160"/>
    </location>
</feature>
<dbReference type="Proteomes" id="UP000675781">
    <property type="component" value="Unassembled WGS sequence"/>
</dbReference>
<name>A0A941IRH8_9ACTN</name>
<feature type="compositionally biased region" description="Low complexity" evidence="1">
    <location>
        <begin position="123"/>
        <end position="134"/>
    </location>
</feature>
<comment type="caution">
    <text evidence="2">The sequence shown here is derived from an EMBL/GenBank/DDBJ whole genome shotgun (WGS) entry which is preliminary data.</text>
</comment>
<keyword evidence="3" id="KW-1185">Reference proteome</keyword>
<sequence>MESDATAVPPEQELTEALLGLSWPLPRTVADADAALSRLEQVRTVLTRLEQASVGADAWWAGQVDALATQSGFVLEWWRPVLRDPDLDWTLNHQAHLTADLATLAAAGARLLDQLEPGEDGLGPAQHARAGARAAAERRWGPAAVPSFDQRQNAAKPPPR</sequence>
<feature type="region of interest" description="Disordered" evidence="1">
    <location>
        <begin position="117"/>
        <end position="160"/>
    </location>
</feature>